<dbReference type="GeneID" id="121129240"/>
<keyword evidence="3" id="KW-0677">Repeat</keyword>
<dbReference type="Gene3D" id="3.30.40.10">
    <property type="entry name" value="Zinc/RING finger domain, C3HC4 (zinc finger)"/>
    <property type="match status" value="1"/>
</dbReference>
<keyword evidence="2" id="KW-0479">Metal-binding</keyword>
<evidence type="ECO:0000256" key="2">
    <source>
        <dbReference type="ARBA" id="ARBA00022723"/>
    </source>
</evidence>
<dbReference type="SMART" id="SM00320">
    <property type="entry name" value="WD40"/>
    <property type="match status" value="5"/>
</dbReference>
<dbReference type="PROSITE" id="PS00678">
    <property type="entry name" value="WD_REPEATS_1"/>
    <property type="match status" value="1"/>
</dbReference>
<evidence type="ECO:0000256" key="7">
    <source>
        <dbReference type="PROSITE-ProRule" id="PRU00221"/>
    </source>
</evidence>
<dbReference type="InterPro" id="IPR017455">
    <property type="entry name" value="Znf_FYVE-rel"/>
</dbReference>
<dbReference type="GO" id="GO:0008270">
    <property type="term" value="F:zinc ion binding"/>
    <property type="evidence" value="ECO:0007669"/>
    <property type="project" value="UniProtKB-KW"/>
</dbReference>
<dbReference type="AlphaFoldDB" id="A0A0K2T237"/>
<dbReference type="Pfam" id="PF01363">
    <property type="entry name" value="FYVE"/>
    <property type="match status" value="1"/>
</dbReference>
<proteinExistence type="predicted"/>
<evidence type="ECO:0000313" key="10">
    <source>
        <dbReference type="EMBL" id="CDW19506.1"/>
    </source>
</evidence>
<dbReference type="Gene3D" id="2.130.10.10">
    <property type="entry name" value="YVTN repeat-like/Quinoprotein amine dehydrogenase"/>
    <property type="match status" value="2"/>
</dbReference>
<dbReference type="GO" id="GO:0005769">
    <property type="term" value="C:early endosome"/>
    <property type="evidence" value="ECO:0007669"/>
    <property type="project" value="TreeGrafter"/>
</dbReference>
<name>A0A0K2T237_LEPSM</name>
<dbReference type="SMART" id="SM00064">
    <property type="entry name" value="FYVE"/>
    <property type="match status" value="1"/>
</dbReference>
<dbReference type="PROSITE" id="PS50178">
    <property type="entry name" value="ZF_FYVE"/>
    <property type="match status" value="1"/>
</dbReference>
<evidence type="ECO:0000259" key="9">
    <source>
        <dbReference type="PROSITE" id="PS50178"/>
    </source>
</evidence>
<evidence type="ECO:0000256" key="4">
    <source>
        <dbReference type="ARBA" id="ARBA00022771"/>
    </source>
</evidence>
<keyword evidence="4 6" id="KW-0863">Zinc-finger</keyword>
<dbReference type="KEGG" id="lsm:121129240"/>
<dbReference type="FunFam" id="3.30.40.10:FF:000105">
    <property type="entry name" value="WD repeat and FYVE domain-containing protein 2"/>
    <property type="match status" value="1"/>
</dbReference>
<evidence type="ECO:0000256" key="6">
    <source>
        <dbReference type="PROSITE-ProRule" id="PRU00091"/>
    </source>
</evidence>
<evidence type="ECO:0000256" key="3">
    <source>
        <dbReference type="ARBA" id="ARBA00022737"/>
    </source>
</evidence>
<keyword evidence="5" id="KW-0862">Zinc</keyword>
<dbReference type="SUPFAM" id="SSF50978">
    <property type="entry name" value="WD40 repeat-like"/>
    <property type="match status" value="1"/>
</dbReference>
<dbReference type="InterPro" id="IPR042234">
    <property type="entry name" value="WDFY1/WDFY2"/>
</dbReference>
<feature type="repeat" description="WD" evidence="7">
    <location>
        <begin position="222"/>
        <end position="255"/>
    </location>
</feature>
<sequence length="426" mass="47788">MAAKIHESMVANLTAGSLGGGSLPAEHHGRAGTGPNGEKPQLINRCDGGSDEVNDIHLLDSENGLISISSDRSVRVWLLRDTGQYWPSICHYMNSAVTALNYHEPQRRLFVGLDSGVISEFVISSDYNSMKHVIDYHAHQGRITAVKYSPNHKYILSVARDKYFQFHCTESGKRLGGYLCNSWCTAVEYDEQDKYVFIGDVSGIITVCKLSGGNGVQLINTLKGHGGSIQAVLWDGKKGWLYSCGFDCSVFVWDIGGRKGTVFELYGHKNKVTCIYYSSTKEMLFSSGEDMNLVQWDMSVQREITADWNESDSCQLCNRPFFWNLKAMQTQKQLGYRQHHCRKCGKAICSSCSTRRSQLPRKGHEFVVRVCEECFFSIKDNEKTSLANFYDLKQNVLTMKIDEAKKVLASVGKGGVIKIWSMKEIL</sequence>
<dbReference type="InterPro" id="IPR019775">
    <property type="entry name" value="WD40_repeat_CS"/>
</dbReference>
<reference evidence="10" key="1">
    <citation type="submission" date="2014-05" db="EMBL/GenBank/DDBJ databases">
        <authorList>
            <person name="Chronopoulou M."/>
        </authorList>
    </citation>
    <scope>NUCLEOTIDE SEQUENCE</scope>
    <source>
        <tissue evidence="10">Whole organism</tissue>
    </source>
</reference>
<dbReference type="PANTHER" id="PTHR46189">
    <property type="entry name" value="LD41958P"/>
    <property type="match status" value="1"/>
</dbReference>
<dbReference type="InterPro" id="IPR011011">
    <property type="entry name" value="Znf_FYVE_PHD"/>
</dbReference>
<keyword evidence="1 7" id="KW-0853">WD repeat</keyword>
<protein>
    <submittedName>
        <fullName evidence="10">WD repeat and FYVE domaincontaining protein 2like [Megachile rotundata]</fullName>
    </submittedName>
</protein>
<evidence type="ECO:0000256" key="1">
    <source>
        <dbReference type="ARBA" id="ARBA00022574"/>
    </source>
</evidence>
<dbReference type="InterPro" id="IPR036322">
    <property type="entry name" value="WD40_repeat_dom_sf"/>
</dbReference>
<feature type="domain" description="FYVE-type" evidence="9">
    <location>
        <begin position="308"/>
        <end position="379"/>
    </location>
</feature>
<evidence type="ECO:0000256" key="5">
    <source>
        <dbReference type="ARBA" id="ARBA00022833"/>
    </source>
</evidence>
<dbReference type="PROSITE" id="PS50082">
    <property type="entry name" value="WD_REPEATS_2"/>
    <property type="match status" value="2"/>
</dbReference>
<dbReference type="OrthoDB" id="63070at2759"/>
<organism evidence="10">
    <name type="scientific">Lepeophtheirus salmonis</name>
    <name type="common">Salmon louse</name>
    <name type="synonym">Caligus salmonis</name>
    <dbReference type="NCBI Taxonomy" id="72036"/>
    <lineage>
        <taxon>Eukaryota</taxon>
        <taxon>Metazoa</taxon>
        <taxon>Ecdysozoa</taxon>
        <taxon>Arthropoda</taxon>
        <taxon>Crustacea</taxon>
        <taxon>Multicrustacea</taxon>
        <taxon>Hexanauplia</taxon>
        <taxon>Copepoda</taxon>
        <taxon>Siphonostomatoida</taxon>
        <taxon>Caligidae</taxon>
        <taxon>Lepeophtheirus</taxon>
    </lineage>
</organism>
<dbReference type="InterPro" id="IPR000306">
    <property type="entry name" value="Znf_FYVE"/>
</dbReference>
<dbReference type="CTD" id="115825"/>
<dbReference type="PANTHER" id="PTHR46189:SF1">
    <property type="entry name" value="LD41958P"/>
    <property type="match status" value="1"/>
</dbReference>
<dbReference type="PROSITE" id="PS50294">
    <property type="entry name" value="WD_REPEATS_REGION"/>
    <property type="match status" value="2"/>
</dbReference>
<dbReference type="EMBL" id="HACA01002145">
    <property type="protein sequence ID" value="CDW19506.1"/>
    <property type="molecule type" value="Transcribed_RNA"/>
</dbReference>
<dbReference type="Pfam" id="PF00400">
    <property type="entry name" value="WD40"/>
    <property type="match status" value="3"/>
</dbReference>
<dbReference type="SUPFAM" id="SSF57903">
    <property type="entry name" value="FYVE/PHD zinc finger"/>
    <property type="match status" value="1"/>
</dbReference>
<feature type="region of interest" description="Disordered" evidence="8">
    <location>
        <begin position="21"/>
        <end position="46"/>
    </location>
</feature>
<dbReference type="InterPro" id="IPR013083">
    <property type="entry name" value="Znf_RING/FYVE/PHD"/>
</dbReference>
<dbReference type="InterPro" id="IPR015943">
    <property type="entry name" value="WD40/YVTN_repeat-like_dom_sf"/>
</dbReference>
<evidence type="ECO:0000256" key="8">
    <source>
        <dbReference type="SAM" id="MobiDB-lite"/>
    </source>
</evidence>
<feature type="repeat" description="WD" evidence="7">
    <location>
        <begin position="265"/>
        <end position="306"/>
    </location>
</feature>
<dbReference type="InterPro" id="IPR001680">
    <property type="entry name" value="WD40_rpt"/>
</dbReference>
<dbReference type="RefSeq" id="XP_040580882.1">
    <property type="nucleotide sequence ID" value="XM_040724948.2"/>
</dbReference>
<accession>A0A0K2T237</accession>